<dbReference type="EMBL" id="LBTA01000005">
    <property type="protein sequence ID" value="KKQ33807.1"/>
    <property type="molecule type" value="Genomic_DNA"/>
</dbReference>
<feature type="transmembrane region" description="Helical" evidence="7">
    <location>
        <begin position="102"/>
        <end position="121"/>
    </location>
</feature>
<feature type="domain" description="VTT" evidence="8">
    <location>
        <begin position="30"/>
        <end position="152"/>
    </location>
</feature>
<evidence type="ECO:0000256" key="3">
    <source>
        <dbReference type="ARBA" id="ARBA00022475"/>
    </source>
</evidence>
<evidence type="ECO:0000256" key="2">
    <source>
        <dbReference type="ARBA" id="ARBA00010792"/>
    </source>
</evidence>
<feature type="transmembrane region" description="Helical" evidence="7">
    <location>
        <begin position="165"/>
        <end position="182"/>
    </location>
</feature>
<comment type="caution">
    <text evidence="9">The sequence shown here is derived from an EMBL/GenBank/DDBJ whole genome shotgun (WGS) entry which is preliminary data.</text>
</comment>
<keyword evidence="5 7" id="KW-1133">Transmembrane helix</keyword>
<evidence type="ECO:0000256" key="5">
    <source>
        <dbReference type="ARBA" id="ARBA00022989"/>
    </source>
</evidence>
<dbReference type="Proteomes" id="UP000034701">
    <property type="component" value="Unassembled WGS sequence"/>
</dbReference>
<reference evidence="9 10" key="1">
    <citation type="journal article" date="2015" name="Nature">
        <title>rRNA introns, odd ribosomes, and small enigmatic genomes across a large radiation of phyla.</title>
        <authorList>
            <person name="Brown C.T."/>
            <person name="Hug L.A."/>
            <person name="Thomas B.C."/>
            <person name="Sharon I."/>
            <person name="Castelle C.J."/>
            <person name="Singh A."/>
            <person name="Wilkins M.J."/>
            <person name="Williams K.H."/>
            <person name="Banfield J.F."/>
        </authorList>
    </citation>
    <scope>NUCLEOTIDE SEQUENCE [LARGE SCALE GENOMIC DNA]</scope>
</reference>
<dbReference type="PANTHER" id="PTHR30353:SF15">
    <property type="entry name" value="INNER MEMBRANE PROTEIN YABI"/>
    <property type="match status" value="1"/>
</dbReference>
<dbReference type="InterPro" id="IPR032816">
    <property type="entry name" value="VTT_dom"/>
</dbReference>
<evidence type="ECO:0000256" key="4">
    <source>
        <dbReference type="ARBA" id="ARBA00022692"/>
    </source>
</evidence>
<feature type="transmembrane region" description="Helical" evidence="7">
    <location>
        <begin position="48"/>
        <end position="69"/>
    </location>
</feature>
<evidence type="ECO:0000256" key="7">
    <source>
        <dbReference type="RuleBase" id="RU367016"/>
    </source>
</evidence>
<dbReference type="AlphaFoldDB" id="A0A0G0GUR2"/>
<evidence type="ECO:0000256" key="6">
    <source>
        <dbReference type="ARBA" id="ARBA00023136"/>
    </source>
</evidence>
<organism evidence="9 10">
    <name type="scientific">Candidatus Nomurabacteria bacterium GW2011_GWA1_37_20</name>
    <dbReference type="NCBI Taxonomy" id="1618729"/>
    <lineage>
        <taxon>Bacteria</taxon>
        <taxon>Candidatus Nomuraibacteriota</taxon>
    </lineage>
</organism>
<evidence type="ECO:0000313" key="9">
    <source>
        <dbReference type="EMBL" id="KKQ33807.1"/>
    </source>
</evidence>
<name>A0A0G0GUR2_9BACT</name>
<dbReference type="Pfam" id="PF09335">
    <property type="entry name" value="VTT_dom"/>
    <property type="match status" value="1"/>
</dbReference>
<sequence length="201" mass="23954">MHTVNLLTNLVEHYQILAYAIIFLGLIFEGEFVVISVGILAHLGALNFWFSLFFILLGALSKTFLGYALGEFLYRKFNHHKVFKYIQKRVYNVFPRFKVNPFWSIFISNFIMGVNYLVVIFCGYEKINYKKFLKAEISSKIIWAPFLLLLGYFFGYTALYFSREIWKFSMIVLILFLIFILFDKLIAWLYEVFEEFYDNTE</sequence>
<dbReference type="GO" id="GO:0005886">
    <property type="term" value="C:plasma membrane"/>
    <property type="evidence" value="ECO:0007669"/>
    <property type="project" value="UniProtKB-SubCell"/>
</dbReference>
<feature type="transmembrane region" description="Helical" evidence="7">
    <location>
        <begin position="16"/>
        <end position="41"/>
    </location>
</feature>
<dbReference type="InterPro" id="IPR032818">
    <property type="entry name" value="DedA-like"/>
</dbReference>
<evidence type="ECO:0000259" key="8">
    <source>
        <dbReference type="Pfam" id="PF09335"/>
    </source>
</evidence>
<keyword evidence="3 7" id="KW-1003">Cell membrane</keyword>
<dbReference type="PANTHER" id="PTHR30353">
    <property type="entry name" value="INNER MEMBRANE PROTEIN DEDA-RELATED"/>
    <property type="match status" value="1"/>
</dbReference>
<keyword evidence="4 7" id="KW-0812">Transmembrane</keyword>
<evidence type="ECO:0000313" key="10">
    <source>
        <dbReference type="Proteomes" id="UP000034701"/>
    </source>
</evidence>
<evidence type="ECO:0000256" key="1">
    <source>
        <dbReference type="ARBA" id="ARBA00004651"/>
    </source>
</evidence>
<proteinExistence type="inferred from homology"/>
<comment type="similarity">
    <text evidence="2 7">Belongs to the DedA family.</text>
</comment>
<feature type="transmembrane region" description="Helical" evidence="7">
    <location>
        <begin position="141"/>
        <end position="159"/>
    </location>
</feature>
<comment type="subcellular location">
    <subcellularLocation>
        <location evidence="1 7">Cell membrane</location>
        <topology evidence="1 7">Multi-pass membrane protein</topology>
    </subcellularLocation>
</comment>
<gene>
    <name evidence="9" type="ORF">US45_C0005G0004</name>
</gene>
<protein>
    <submittedName>
        <fullName evidence="9">DedA family protein</fullName>
    </submittedName>
</protein>
<accession>A0A0G0GUR2</accession>
<keyword evidence="6 7" id="KW-0472">Membrane</keyword>